<proteinExistence type="predicted"/>
<accession>A0A402DTU3</accession>
<evidence type="ECO:0000313" key="1">
    <source>
        <dbReference type="EMBL" id="GCE77522.1"/>
    </source>
</evidence>
<sequence length="57" mass="6715">MTLLERDLRRMHVLHERELRARLHRAHRTDLRVAQAVVLRGGRVPRVVDRGLGRTGR</sequence>
<name>A0A402DTU3_9CELL</name>
<dbReference type="RefSeq" id="WP_165446779.1">
    <property type="nucleotide sequence ID" value="NZ_BIMR01000223.1"/>
</dbReference>
<protein>
    <submittedName>
        <fullName evidence="1">Uncharacterized protein</fullName>
    </submittedName>
</protein>
<comment type="caution">
    <text evidence="1">The sequence shown here is derived from an EMBL/GenBank/DDBJ whole genome shotgun (WGS) entry which is preliminary data.</text>
</comment>
<keyword evidence="2" id="KW-1185">Reference proteome</keyword>
<organism evidence="1 2">
    <name type="scientific">Cellulomonas biazotea</name>
    <dbReference type="NCBI Taxonomy" id="1709"/>
    <lineage>
        <taxon>Bacteria</taxon>
        <taxon>Bacillati</taxon>
        <taxon>Actinomycetota</taxon>
        <taxon>Actinomycetes</taxon>
        <taxon>Micrococcales</taxon>
        <taxon>Cellulomonadaceae</taxon>
        <taxon>Cellulomonas</taxon>
    </lineage>
</organism>
<dbReference type="EMBL" id="BIMR01000223">
    <property type="protein sequence ID" value="GCE77522.1"/>
    <property type="molecule type" value="Genomic_DNA"/>
</dbReference>
<reference evidence="1 2" key="1">
    <citation type="submission" date="2019-01" db="EMBL/GenBank/DDBJ databases">
        <title>Draft genome sequence of Cellulomonas takizawaensis strain TKZ-21.</title>
        <authorList>
            <person name="Yamamura H."/>
            <person name="Hayashi T."/>
            <person name="Hamada M."/>
            <person name="Serisawa Y."/>
            <person name="Matsuyama K."/>
            <person name="Nakagawa Y."/>
            <person name="Otoguro M."/>
            <person name="Yanagida F."/>
            <person name="Hayakawa M."/>
        </authorList>
    </citation>
    <scope>NUCLEOTIDE SEQUENCE [LARGE SCALE GENOMIC DNA]</scope>
    <source>
        <strain evidence="1 2">NBRC12680</strain>
    </source>
</reference>
<dbReference type="AlphaFoldDB" id="A0A402DTU3"/>
<dbReference type="Proteomes" id="UP000289954">
    <property type="component" value="Unassembled WGS sequence"/>
</dbReference>
<evidence type="ECO:0000313" key="2">
    <source>
        <dbReference type="Proteomes" id="UP000289954"/>
    </source>
</evidence>
<gene>
    <name evidence="1" type="ORF">CBZ_25780</name>
</gene>